<dbReference type="InterPro" id="IPR050712">
    <property type="entry name" value="NAD(P)H-dep_reductase"/>
</dbReference>
<reference evidence="3 4" key="1">
    <citation type="submission" date="2020-01" db="EMBL/GenBank/DDBJ databases">
        <title>Paenibacillus sp. nov., isolated from tomato rhizosphere.</title>
        <authorList>
            <person name="Weon H.-Y."/>
            <person name="Lee S.A."/>
        </authorList>
    </citation>
    <scope>NUCLEOTIDE SEQUENCE [LARGE SCALE GENOMIC DNA]</scope>
    <source>
        <strain evidence="3 4">12200R-189</strain>
    </source>
</reference>
<dbReference type="KEGG" id="plyc:GXP70_09545"/>
<dbReference type="PANTHER" id="PTHR30543">
    <property type="entry name" value="CHROMATE REDUCTASE"/>
    <property type="match status" value="1"/>
</dbReference>
<keyword evidence="4" id="KW-1185">Reference proteome</keyword>
<dbReference type="Pfam" id="PF03358">
    <property type="entry name" value="FMN_red"/>
    <property type="match status" value="1"/>
</dbReference>
<evidence type="ECO:0000313" key="3">
    <source>
        <dbReference type="EMBL" id="QHT60161.1"/>
    </source>
</evidence>
<feature type="domain" description="NADPH-dependent FMN reductase-like" evidence="2">
    <location>
        <begin position="1"/>
        <end position="141"/>
    </location>
</feature>
<dbReference type="GO" id="GO:0005829">
    <property type="term" value="C:cytosol"/>
    <property type="evidence" value="ECO:0007669"/>
    <property type="project" value="TreeGrafter"/>
</dbReference>
<dbReference type="Proteomes" id="UP000476064">
    <property type="component" value="Chromosome"/>
</dbReference>
<accession>A0A6C0FXF7</accession>
<evidence type="ECO:0000313" key="4">
    <source>
        <dbReference type="Proteomes" id="UP000476064"/>
    </source>
</evidence>
<dbReference type="InterPro" id="IPR029039">
    <property type="entry name" value="Flavoprotein-like_sf"/>
</dbReference>
<dbReference type="EMBL" id="CP048209">
    <property type="protein sequence ID" value="QHT60161.1"/>
    <property type="molecule type" value="Genomic_DNA"/>
</dbReference>
<dbReference type="InterPro" id="IPR005025">
    <property type="entry name" value="FMN_Rdtase-like_dom"/>
</dbReference>
<organism evidence="3 4">
    <name type="scientific">Paenibacillus lycopersici</name>
    <dbReference type="NCBI Taxonomy" id="2704462"/>
    <lineage>
        <taxon>Bacteria</taxon>
        <taxon>Bacillati</taxon>
        <taxon>Bacillota</taxon>
        <taxon>Bacilli</taxon>
        <taxon>Bacillales</taxon>
        <taxon>Paenibacillaceae</taxon>
        <taxon>Paenibacillus</taxon>
    </lineage>
</organism>
<dbReference type="SUPFAM" id="SSF52218">
    <property type="entry name" value="Flavoproteins"/>
    <property type="match status" value="1"/>
</dbReference>
<dbReference type="Gene3D" id="3.40.50.360">
    <property type="match status" value="1"/>
</dbReference>
<sequence>MRIAIIIGATRRESTSAKLSAYIADIMRKEGHEATLFDLREKPLPLYNDDDEEIHPNTAELMDTVLHADAVVLSTPEYHGSLTGVLKNALDYLGKDQFNDKAVLPVSSAGGAVGVSSLTQMQTIVRNMHGVNSPEWISIGGAQRQFQADGTPESQDVRNRVERTVLYFLKFAAKQRA</sequence>
<dbReference type="PANTHER" id="PTHR30543:SF21">
    <property type="entry name" value="NAD(P)H-DEPENDENT FMN REDUCTASE LOT6"/>
    <property type="match status" value="1"/>
</dbReference>
<evidence type="ECO:0000259" key="2">
    <source>
        <dbReference type="Pfam" id="PF03358"/>
    </source>
</evidence>
<dbReference type="GO" id="GO:0010181">
    <property type="term" value="F:FMN binding"/>
    <property type="evidence" value="ECO:0007669"/>
    <property type="project" value="TreeGrafter"/>
</dbReference>
<comment type="similarity">
    <text evidence="1">Belongs to the azoreductase type 2 family.</text>
</comment>
<dbReference type="AlphaFoldDB" id="A0A6C0FXF7"/>
<dbReference type="RefSeq" id="WP_162356224.1">
    <property type="nucleotide sequence ID" value="NZ_CP048209.1"/>
</dbReference>
<name>A0A6C0FXF7_9BACL</name>
<evidence type="ECO:0000256" key="1">
    <source>
        <dbReference type="ARBA" id="ARBA00009428"/>
    </source>
</evidence>
<proteinExistence type="inferred from homology"/>
<dbReference type="GO" id="GO:0016491">
    <property type="term" value="F:oxidoreductase activity"/>
    <property type="evidence" value="ECO:0007669"/>
    <property type="project" value="InterPro"/>
</dbReference>
<gene>
    <name evidence="3" type="ORF">GXP70_09545</name>
</gene>
<protein>
    <submittedName>
        <fullName evidence="3">NAD(P)H-dependent oxidoreductase</fullName>
    </submittedName>
</protein>